<dbReference type="InterPro" id="IPR027372">
    <property type="entry name" value="Phytase-like_dom"/>
</dbReference>
<sequence length="386" mass="43811">MLRCNILTIFLAFSLLAEAQDWKVVRENPQKAFPKTVAAGNYSGIAHLHDDIYAVVSDKSDSALYFNFRIQVNPKTGELEQVENLGFNVRTDGTLNDGKSWQGQEKGFDHEAIVKASDSTLVITSEGYCRLKEYPILPTSADAAKVGCQQNLWESRWPSSEFYPNYNFESLAFDSVHQYLWTIPESTLRKDGQPATPQNGLANQLRLVRYDWGKIKENRNKENNGKEDCSEQESSKKASRYMTAYAYQMDQPSTHKKADIYVMGVSELCALPDGQLLVLEREAFIPKIKIGAFCKCKLYLVNPLNSEEFAMKEKFSSDTPFLQKRLFAEWKTGLSLSKRSFANYEGMCLGPKLEDGSQVVILLSDSQDQYAGVLKDWFKTIVIRKE</sequence>
<dbReference type="AlphaFoldDB" id="A0A3R6HF34"/>
<keyword evidence="1" id="KW-0732">Signal</keyword>
<gene>
    <name evidence="3" type="ORF">DW250_13075</name>
</gene>
<evidence type="ECO:0000256" key="1">
    <source>
        <dbReference type="SAM" id="SignalP"/>
    </source>
</evidence>
<dbReference type="Proteomes" id="UP000286501">
    <property type="component" value="Unassembled WGS sequence"/>
</dbReference>
<protein>
    <submittedName>
        <fullName evidence="3">Esterase-like activity of phytase family protein</fullName>
    </submittedName>
</protein>
<evidence type="ECO:0000313" key="3">
    <source>
        <dbReference type="EMBL" id="RHG63419.1"/>
    </source>
</evidence>
<dbReference type="EMBL" id="QRIN01000068">
    <property type="protein sequence ID" value="RHG63419.1"/>
    <property type="molecule type" value="Genomic_DNA"/>
</dbReference>
<organism evidence="3 4">
    <name type="scientific">Segatella copri</name>
    <dbReference type="NCBI Taxonomy" id="165179"/>
    <lineage>
        <taxon>Bacteria</taxon>
        <taxon>Pseudomonadati</taxon>
        <taxon>Bacteroidota</taxon>
        <taxon>Bacteroidia</taxon>
        <taxon>Bacteroidales</taxon>
        <taxon>Prevotellaceae</taxon>
        <taxon>Segatella</taxon>
    </lineage>
</organism>
<proteinExistence type="predicted"/>
<evidence type="ECO:0000259" key="2">
    <source>
        <dbReference type="Pfam" id="PF13449"/>
    </source>
</evidence>
<dbReference type="RefSeq" id="WP_118201484.1">
    <property type="nucleotide sequence ID" value="NZ_QRIE01000069.1"/>
</dbReference>
<accession>A0A3R6HF34</accession>
<name>A0A3R6HF34_9BACT</name>
<comment type="caution">
    <text evidence="3">The sequence shown here is derived from an EMBL/GenBank/DDBJ whole genome shotgun (WGS) entry which is preliminary data.</text>
</comment>
<dbReference type="Pfam" id="PF13449">
    <property type="entry name" value="Phytase-like"/>
    <property type="match status" value="1"/>
</dbReference>
<reference evidence="3 4" key="1">
    <citation type="submission" date="2018-08" db="EMBL/GenBank/DDBJ databases">
        <title>A genome reference for cultivated species of the human gut microbiota.</title>
        <authorList>
            <person name="Zou Y."/>
            <person name="Xue W."/>
            <person name="Luo G."/>
        </authorList>
    </citation>
    <scope>NUCLEOTIDE SEQUENCE [LARGE SCALE GENOMIC DNA]</scope>
    <source>
        <strain evidence="3 4">AM22-1</strain>
    </source>
</reference>
<feature type="chain" id="PRO_5043187814" evidence="1">
    <location>
        <begin position="20"/>
        <end position="386"/>
    </location>
</feature>
<evidence type="ECO:0000313" key="4">
    <source>
        <dbReference type="Proteomes" id="UP000286501"/>
    </source>
</evidence>
<feature type="signal peptide" evidence="1">
    <location>
        <begin position="1"/>
        <end position="19"/>
    </location>
</feature>
<feature type="domain" description="Phytase-like" evidence="2">
    <location>
        <begin position="40"/>
        <end position="365"/>
    </location>
</feature>